<keyword evidence="6 10" id="KW-0560">Oxidoreductase</keyword>
<accession>A0ABP1AEP4</accession>
<dbReference type="PANTHER" id="PTHR19370">
    <property type="entry name" value="NADH-CYTOCHROME B5 REDUCTASE"/>
    <property type="match status" value="1"/>
</dbReference>
<evidence type="ECO:0000256" key="6">
    <source>
        <dbReference type="ARBA" id="ARBA00023002"/>
    </source>
</evidence>
<dbReference type="Pfam" id="PF00175">
    <property type="entry name" value="NAD_binding_1"/>
    <property type="match status" value="1"/>
</dbReference>
<keyword evidence="8" id="KW-0496">Mitochondrion</keyword>
<dbReference type="SUPFAM" id="SSF63380">
    <property type="entry name" value="Riboflavin synthase domain-like"/>
    <property type="match status" value="1"/>
</dbReference>
<keyword evidence="13" id="KW-1185">Reference proteome</keyword>
<comment type="catalytic activity">
    <reaction evidence="9 10">
        <text>2 Fe(III)-[cytochrome b5] + NADH = 2 Fe(II)-[cytochrome b5] + NAD(+) + H(+)</text>
        <dbReference type="Rhea" id="RHEA:46680"/>
        <dbReference type="Rhea" id="RHEA-COMP:10438"/>
        <dbReference type="Rhea" id="RHEA-COMP:10439"/>
        <dbReference type="ChEBI" id="CHEBI:15378"/>
        <dbReference type="ChEBI" id="CHEBI:29033"/>
        <dbReference type="ChEBI" id="CHEBI:29034"/>
        <dbReference type="ChEBI" id="CHEBI:57540"/>
        <dbReference type="ChEBI" id="CHEBI:57945"/>
        <dbReference type="EC" id="1.6.2.2"/>
    </reaction>
</comment>
<dbReference type="Gene3D" id="2.40.30.10">
    <property type="entry name" value="Translation factors"/>
    <property type="match status" value="1"/>
</dbReference>
<comment type="subcellular location">
    <subcellularLocation>
        <location evidence="2">Mitochondrion</location>
    </subcellularLocation>
</comment>
<sequence>MALLLNRAGRRAGNMLSTLLLRDAGTSRYLGAASIVQKEDNGGSFAKDFASAESSREASSPTAASRGHGHAFAASLVLGAAAFYSSLQQVVAKGLIEWSVGLALAALRPNEWVDFKLQETYDVNHNTKLFRFSFDPEKNLGLNVASCLLAMADIGTKEDGSPKKVIRPYTPISPPDSKGYFDLMIKVYPQGLMSQHIAHLKPGDTLAVKGPIPKLPYEPNKKKQIGMIAGGTGVTPMLQVLDAILSNPDDNTQVSLVFANTTPDDILLKEKLDRLASAHPNFKVFYVVDKPTEDWKGGRGYINKDVLLKALPSPSDDTVILVCGPPGLMKLISGDKAKDKSQGEVEGLLKDLGYPKEQVYKF</sequence>
<dbReference type="CDD" id="cd06183">
    <property type="entry name" value="cyt_b5_reduct_like"/>
    <property type="match status" value="1"/>
</dbReference>
<dbReference type="InterPro" id="IPR001834">
    <property type="entry name" value="CBR-like"/>
</dbReference>
<evidence type="ECO:0000256" key="10">
    <source>
        <dbReference type="RuleBase" id="RU361226"/>
    </source>
</evidence>
<dbReference type="EC" id="1.6.2.2" evidence="10"/>
<evidence type="ECO:0000256" key="9">
    <source>
        <dbReference type="ARBA" id="ARBA00047682"/>
    </source>
</evidence>
<dbReference type="InterPro" id="IPR017927">
    <property type="entry name" value="FAD-bd_FR_type"/>
</dbReference>
<dbReference type="InterPro" id="IPR017938">
    <property type="entry name" value="Riboflavin_synthase-like_b-brl"/>
</dbReference>
<evidence type="ECO:0000313" key="12">
    <source>
        <dbReference type="EMBL" id="CAK9861005.1"/>
    </source>
</evidence>
<reference evidence="12" key="1">
    <citation type="submission" date="2024-03" db="EMBL/GenBank/DDBJ databases">
        <authorList>
            <consortium name="ELIXIR-Norway"/>
            <consortium name="Elixir Norway"/>
        </authorList>
    </citation>
    <scope>NUCLEOTIDE SEQUENCE</scope>
</reference>
<evidence type="ECO:0000256" key="5">
    <source>
        <dbReference type="ARBA" id="ARBA00022827"/>
    </source>
</evidence>
<dbReference type="Gene3D" id="3.40.50.80">
    <property type="entry name" value="Nucleotide-binding domain of ferredoxin-NADP reductase (FNR) module"/>
    <property type="match status" value="1"/>
</dbReference>
<name>A0ABP1AEP4_9BRYO</name>
<comment type="similarity">
    <text evidence="3 10">Belongs to the flavoprotein pyridine nucleotide cytochrome reductase family.</text>
</comment>
<organism evidence="12 13">
    <name type="scientific">Sphagnum jensenii</name>
    <dbReference type="NCBI Taxonomy" id="128206"/>
    <lineage>
        <taxon>Eukaryota</taxon>
        <taxon>Viridiplantae</taxon>
        <taxon>Streptophyta</taxon>
        <taxon>Embryophyta</taxon>
        <taxon>Bryophyta</taxon>
        <taxon>Sphagnophytina</taxon>
        <taxon>Sphagnopsida</taxon>
        <taxon>Sphagnales</taxon>
        <taxon>Sphagnaceae</taxon>
        <taxon>Sphagnum</taxon>
    </lineage>
</organism>
<gene>
    <name evidence="12" type="ORF">CSSPJE1EN2_LOCUS4000</name>
</gene>
<dbReference type="PRINTS" id="PR00406">
    <property type="entry name" value="CYTB5RDTASE"/>
</dbReference>
<evidence type="ECO:0000256" key="2">
    <source>
        <dbReference type="ARBA" id="ARBA00004173"/>
    </source>
</evidence>
<dbReference type="Proteomes" id="UP001497522">
    <property type="component" value="Chromosome 11"/>
</dbReference>
<evidence type="ECO:0000256" key="1">
    <source>
        <dbReference type="ARBA" id="ARBA00001974"/>
    </source>
</evidence>
<comment type="cofactor">
    <cofactor evidence="1 10">
        <name>FAD</name>
        <dbReference type="ChEBI" id="CHEBI:57692"/>
    </cofactor>
</comment>
<evidence type="ECO:0000256" key="3">
    <source>
        <dbReference type="ARBA" id="ARBA00006105"/>
    </source>
</evidence>
<evidence type="ECO:0000256" key="7">
    <source>
        <dbReference type="ARBA" id="ARBA00023027"/>
    </source>
</evidence>
<evidence type="ECO:0000259" key="11">
    <source>
        <dbReference type="PROSITE" id="PS51384"/>
    </source>
</evidence>
<protein>
    <recommendedName>
        <fullName evidence="10">NADH-cytochrome b5 reductase</fullName>
        <ecNumber evidence="10">1.6.2.2</ecNumber>
    </recommendedName>
</protein>
<dbReference type="InterPro" id="IPR001433">
    <property type="entry name" value="OxRdtase_FAD/NAD-bd"/>
</dbReference>
<evidence type="ECO:0000256" key="4">
    <source>
        <dbReference type="ARBA" id="ARBA00022630"/>
    </source>
</evidence>
<keyword evidence="7 10" id="KW-0520">NAD</keyword>
<dbReference type="PROSITE" id="PS51384">
    <property type="entry name" value="FAD_FR"/>
    <property type="match status" value="1"/>
</dbReference>
<dbReference type="InterPro" id="IPR001709">
    <property type="entry name" value="Flavoprot_Pyr_Nucl_cyt_Rdtase"/>
</dbReference>
<dbReference type="PANTHER" id="PTHR19370:SF171">
    <property type="entry name" value="NADH-CYTOCHROME B5 REDUCTASE 2"/>
    <property type="match status" value="1"/>
</dbReference>
<keyword evidence="5 10" id="KW-0274">FAD</keyword>
<dbReference type="Pfam" id="PF00970">
    <property type="entry name" value="FAD_binding_6"/>
    <property type="match status" value="1"/>
</dbReference>
<dbReference type="InterPro" id="IPR008333">
    <property type="entry name" value="Cbr1-like_FAD-bd_dom"/>
</dbReference>
<keyword evidence="4 10" id="KW-0285">Flavoprotein</keyword>
<dbReference type="SUPFAM" id="SSF52343">
    <property type="entry name" value="Ferredoxin reductase-like, C-terminal NADP-linked domain"/>
    <property type="match status" value="1"/>
</dbReference>
<feature type="domain" description="FAD-binding FR-type" evidence="11">
    <location>
        <begin position="110"/>
        <end position="218"/>
    </location>
</feature>
<evidence type="ECO:0000256" key="8">
    <source>
        <dbReference type="ARBA" id="ARBA00023128"/>
    </source>
</evidence>
<dbReference type="PRINTS" id="PR00371">
    <property type="entry name" value="FPNCR"/>
</dbReference>
<dbReference type="InterPro" id="IPR039261">
    <property type="entry name" value="FNR_nucleotide-bd"/>
</dbReference>
<dbReference type="EMBL" id="OZ023712">
    <property type="protein sequence ID" value="CAK9861005.1"/>
    <property type="molecule type" value="Genomic_DNA"/>
</dbReference>
<evidence type="ECO:0000313" key="13">
    <source>
        <dbReference type="Proteomes" id="UP001497522"/>
    </source>
</evidence>
<proteinExistence type="inferred from homology"/>